<reference evidence="1 2" key="1">
    <citation type="submission" date="2018-04" db="EMBL/GenBank/DDBJ databases">
        <title>Adhaeribacter sp. HMF7616 genome sequencing and assembly.</title>
        <authorList>
            <person name="Kang H."/>
            <person name="Kang J."/>
            <person name="Cha I."/>
            <person name="Kim H."/>
            <person name="Joh K."/>
        </authorList>
    </citation>
    <scope>NUCLEOTIDE SEQUENCE [LARGE SCALE GENOMIC DNA]</scope>
    <source>
        <strain evidence="1 2">HMF7616</strain>
    </source>
</reference>
<accession>A0A369QHA8</accession>
<keyword evidence="2" id="KW-1185">Reference proteome</keyword>
<proteinExistence type="predicted"/>
<dbReference type="AlphaFoldDB" id="A0A369QHA8"/>
<organism evidence="1 2">
    <name type="scientific">Adhaeribacter pallidiroseus</name>
    <dbReference type="NCBI Taxonomy" id="2072847"/>
    <lineage>
        <taxon>Bacteria</taxon>
        <taxon>Pseudomonadati</taxon>
        <taxon>Bacteroidota</taxon>
        <taxon>Cytophagia</taxon>
        <taxon>Cytophagales</taxon>
        <taxon>Hymenobacteraceae</taxon>
        <taxon>Adhaeribacter</taxon>
    </lineage>
</organism>
<sequence length="56" mass="6514">MVLLSGSMQQKIIQTVFAKVPLSKRNIYKFSLHFIVNTTLLFSSYVHAAPYNYYKI</sequence>
<dbReference type="Proteomes" id="UP000253919">
    <property type="component" value="Unassembled WGS sequence"/>
</dbReference>
<comment type="caution">
    <text evidence="1">The sequence shown here is derived from an EMBL/GenBank/DDBJ whole genome shotgun (WGS) entry which is preliminary data.</text>
</comment>
<gene>
    <name evidence="1" type="ORF">AHMF7616_01554</name>
</gene>
<dbReference type="EMBL" id="QASA01000001">
    <property type="protein sequence ID" value="RDC62955.1"/>
    <property type="molecule type" value="Genomic_DNA"/>
</dbReference>
<name>A0A369QHA8_9BACT</name>
<evidence type="ECO:0000313" key="1">
    <source>
        <dbReference type="EMBL" id="RDC62955.1"/>
    </source>
</evidence>
<evidence type="ECO:0000313" key="2">
    <source>
        <dbReference type="Proteomes" id="UP000253919"/>
    </source>
</evidence>
<protein>
    <submittedName>
        <fullName evidence="1">Uncharacterized protein</fullName>
    </submittedName>
</protein>